<dbReference type="EMBL" id="QGGG01000025">
    <property type="protein sequence ID" value="PWJ73855.1"/>
    <property type="molecule type" value="Genomic_DNA"/>
</dbReference>
<protein>
    <submittedName>
        <fullName evidence="1">Uncharacterized protein</fullName>
    </submittedName>
</protein>
<proteinExistence type="predicted"/>
<comment type="caution">
    <text evidence="1">The sequence shown here is derived from an EMBL/GenBank/DDBJ whole genome shotgun (WGS) entry which is preliminary data.</text>
</comment>
<organism evidence="1 2">
    <name type="scientific">Pseudaminobacter salicylatoxidans</name>
    <dbReference type="NCBI Taxonomy" id="93369"/>
    <lineage>
        <taxon>Bacteria</taxon>
        <taxon>Pseudomonadati</taxon>
        <taxon>Pseudomonadota</taxon>
        <taxon>Alphaproteobacteria</taxon>
        <taxon>Hyphomicrobiales</taxon>
        <taxon>Phyllobacteriaceae</taxon>
        <taxon>Pseudaminobacter</taxon>
    </lineage>
</organism>
<sequence>MSTRAIPITAIDQLHQIRDELSVIWLALGNTADMAEDYMVDVREALYGTTNRLRDVCRAMETGGQCNG</sequence>
<keyword evidence="2" id="KW-1185">Reference proteome</keyword>
<name>A0A316BM52_PSESE</name>
<reference evidence="1 2" key="1">
    <citation type="submission" date="2018-05" db="EMBL/GenBank/DDBJ databases">
        <title>Genomic Encyclopedia of Type Strains, Phase IV (KMG-IV): sequencing the most valuable type-strain genomes for metagenomic binning, comparative biology and taxonomic classification.</title>
        <authorList>
            <person name="Goeker M."/>
        </authorList>
    </citation>
    <scope>NUCLEOTIDE SEQUENCE [LARGE SCALE GENOMIC DNA]</scope>
    <source>
        <strain evidence="1 2">DSM 6986</strain>
    </source>
</reference>
<dbReference type="AlphaFoldDB" id="A0A316BM52"/>
<accession>A0A316BM52</accession>
<gene>
    <name evidence="1" type="ORF">C7441_12539</name>
</gene>
<dbReference type="Proteomes" id="UP000245396">
    <property type="component" value="Unassembled WGS sequence"/>
</dbReference>
<dbReference type="OrthoDB" id="8117221at2"/>
<dbReference type="RefSeq" id="WP_109614823.1">
    <property type="nucleotide sequence ID" value="NZ_QGGG01000025.1"/>
</dbReference>
<evidence type="ECO:0000313" key="1">
    <source>
        <dbReference type="EMBL" id="PWJ73855.1"/>
    </source>
</evidence>
<evidence type="ECO:0000313" key="2">
    <source>
        <dbReference type="Proteomes" id="UP000245396"/>
    </source>
</evidence>